<dbReference type="Pfam" id="PF03567">
    <property type="entry name" value="Sulfotransfer_2"/>
    <property type="match status" value="1"/>
</dbReference>
<organism evidence="1 2">
    <name type="scientific">Sinorhizobium garamanticum</name>
    <dbReference type="NCBI Taxonomy" id="680247"/>
    <lineage>
        <taxon>Bacteria</taxon>
        <taxon>Pseudomonadati</taxon>
        <taxon>Pseudomonadota</taxon>
        <taxon>Alphaproteobacteria</taxon>
        <taxon>Hyphomicrobiales</taxon>
        <taxon>Rhizobiaceae</taxon>
        <taxon>Sinorhizobium/Ensifer group</taxon>
        <taxon>Sinorhizobium</taxon>
    </lineage>
</organism>
<dbReference type="InterPro" id="IPR027417">
    <property type="entry name" value="P-loop_NTPase"/>
</dbReference>
<reference evidence="1 2" key="1">
    <citation type="submission" date="2023-03" db="EMBL/GenBank/DDBJ databases">
        <authorList>
            <person name="Kaur S."/>
            <person name="Espinosa-Saiz D."/>
            <person name="Velazquez E."/>
            <person name="Menendez E."/>
            <person name="diCenzo G.C."/>
        </authorList>
    </citation>
    <scope>NUCLEOTIDE SEQUENCE [LARGE SCALE GENOMIC DNA]</scope>
    <source>
        <strain evidence="1 2">LMG 24692</strain>
        <plasmid evidence="1 2">unnamed</plasmid>
    </source>
</reference>
<dbReference type="SUPFAM" id="SSF52540">
    <property type="entry name" value="P-loop containing nucleoside triphosphate hydrolases"/>
    <property type="match status" value="1"/>
</dbReference>
<dbReference type="Proteomes" id="UP001229355">
    <property type="component" value="Plasmid unnamed"/>
</dbReference>
<proteinExistence type="predicted"/>
<evidence type="ECO:0000313" key="2">
    <source>
        <dbReference type="Proteomes" id="UP001229355"/>
    </source>
</evidence>
<sequence>MIISHRHKFVLLTPWKTASSTTHARLQALNESPYSGFFHFNPFLNRVVHRHITYAEFATLPESRLGYKVAAFVRNPYDRAYSGFLQLQRDIKDQPSLEFPADWIKTLVMKQLVENQTKLFEARYDFDLWIELLEEYEVSEVGRNTSLPLYPANYWTHYNAIQAVNFVGKVEEFEADFAAFCRFVDIDFPERINENVSVQFAEGGRYRYEAQMSASTLSKINELFKSDFDLFGYTQI</sequence>
<geneLocation type="plasmid" evidence="1 2">
    <name>unnamed</name>
</geneLocation>
<gene>
    <name evidence="1" type="ORF">PZN02_006011</name>
</gene>
<dbReference type="Gene3D" id="3.40.50.300">
    <property type="entry name" value="P-loop containing nucleotide triphosphate hydrolases"/>
    <property type="match status" value="1"/>
</dbReference>
<accession>A0ABY8DQ71</accession>
<dbReference type="EMBL" id="CP120375">
    <property type="protein sequence ID" value="WEX91705.1"/>
    <property type="molecule type" value="Genomic_DNA"/>
</dbReference>
<dbReference type="RefSeq" id="WP_280663664.1">
    <property type="nucleotide sequence ID" value="NZ_CP120375.1"/>
</dbReference>
<dbReference type="InterPro" id="IPR005331">
    <property type="entry name" value="Sulfotransferase"/>
</dbReference>
<keyword evidence="2" id="KW-1185">Reference proteome</keyword>
<protein>
    <submittedName>
        <fullName evidence="1">Sulfotransferase family protein</fullName>
    </submittedName>
</protein>
<keyword evidence="1" id="KW-0614">Plasmid</keyword>
<name>A0ABY8DQ71_9HYPH</name>
<evidence type="ECO:0000313" key="1">
    <source>
        <dbReference type="EMBL" id="WEX91705.1"/>
    </source>
</evidence>